<evidence type="ECO:0000256" key="1">
    <source>
        <dbReference type="SAM" id="MobiDB-lite"/>
    </source>
</evidence>
<evidence type="ECO:0000313" key="3">
    <source>
        <dbReference type="Proteomes" id="UP001221142"/>
    </source>
</evidence>
<dbReference type="Gene3D" id="1.25.40.10">
    <property type="entry name" value="Tetratricopeptide repeat domain"/>
    <property type="match status" value="2"/>
</dbReference>
<dbReference type="Pfam" id="PF13374">
    <property type="entry name" value="TPR_10"/>
    <property type="match status" value="1"/>
</dbReference>
<dbReference type="EMBL" id="JARKIF010000013">
    <property type="protein sequence ID" value="KAJ7624735.1"/>
    <property type="molecule type" value="Genomic_DNA"/>
</dbReference>
<feature type="compositionally biased region" description="Basic and acidic residues" evidence="1">
    <location>
        <begin position="750"/>
        <end position="768"/>
    </location>
</feature>
<accession>A0AAD7BLX4</accession>
<reference evidence="2" key="1">
    <citation type="submission" date="2023-03" db="EMBL/GenBank/DDBJ databases">
        <title>Massive genome expansion in bonnet fungi (Mycena s.s.) driven by repeated elements and novel gene families across ecological guilds.</title>
        <authorList>
            <consortium name="Lawrence Berkeley National Laboratory"/>
            <person name="Harder C.B."/>
            <person name="Miyauchi S."/>
            <person name="Viragh M."/>
            <person name="Kuo A."/>
            <person name="Thoen E."/>
            <person name="Andreopoulos B."/>
            <person name="Lu D."/>
            <person name="Skrede I."/>
            <person name="Drula E."/>
            <person name="Henrissat B."/>
            <person name="Morin E."/>
            <person name="Kohler A."/>
            <person name="Barry K."/>
            <person name="LaButti K."/>
            <person name="Morin E."/>
            <person name="Salamov A."/>
            <person name="Lipzen A."/>
            <person name="Mereny Z."/>
            <person name="Hegedus B."/>
            <person name="Baldrian P."/>
            <person name="Stursova M."/>
            <person name="Weitz H."/>
            <person name="Taylor A."/>
            <person name="Grigoriev I.V."/>
            <person name="Nagy L.G."/>
            <person name="Martin F."/>
            <person name="Kauserud H."/>
        </authorList>
    </citation>
    <scope>NUCLEOTIDE SEQUENCE</scope>
    <source>
        <strain evidence="2">9284</strain>
    </source>
</reference>
<evidence type="ECO:0000313" key="2">
    <source>
        <dbReference type="EMBL" id="KAJ7624735.1"/>
    </source>
</evidence>
<dbReference type="AlphaFoldDB" id="A0AAD7BLX4"/>
<feature type="region of interest" description="Disordered" evidence="1">
    <location>
        <begin position="735"/>
        <end position="823"/>
    </location>
</feature>
<name>A0AAD7BLX4_9AGAR</name>
<sequence length="1175" mass="130697">MSSPYPHTVTPAHDDPIALSLTEITTHAREALKSYDDKTAADLYSQALYLQPDNPIFLAAIKSPAEAVAKLRSNMPGFFPTPFLTYYNDPSKTNEGELRYGRRSREEIQRLANEDPIVAEEFAAALSLLAQDHKGAGRPQSAVLLERQAIEIRRKWAATDPIIAEHLSQSLTNYAFVIAGLDRHADAVEATQEVIALQRQLQNESSDTVSPSATKALADSHQYLCTHLSSLGRPQDALRARAEAVELWRELPDTYFSPNQNLFSALSDFGCDSASLGRHDDAVLAFQEGIQIAKSMLPKDPKELTLTIAHLYKKLWPELAALGRKTEALAASEQAVLLMWEACGAFPSVIPLYGDMLNAHSVLLASLGRFEHGVRASSEAVEIRRSLAEKDPGTAVHLAVCLHHLGRYQKLTGHRSEAGKVMGEAAEIFQRVWRRDPIANVYFASTVQALVEYHSLSPSPLANQDSACIQKLQEELAYLRPKLDTLDFEDTSMPAPFPTKDLIQSLDSHDLNRLRFEAEVNQLGSWLSLSWSPPRIRKLYSWRLNTCRADTGFQEDEHTMGQYFSMKYKAESYLLRSGATGPIQEPVAPGTYTIPDIHNHSMFQIFLVADSRSKIFCRVTTQSSTSRNSTFIQKHPNCGSSISVHDSAAAASWIEYNWDHELLASVRESDYLGPIASMLSPDEPALTLFGASTTDATVFNLARDLAELSGFPVILRDASEHPNLTLLDHNTNYGNERVHLNTNTDNGSNETEHEPSRDHEVFPEERIPGDPGDDERQPVNGPQAEVNSTNAPKEMDPDRADGASFGAGGGGGGGGDDGTASTFSILPAEKSAPVDQDNLHLSIFRPEVIARADFNIVTPPGRAEIDRSYASIGFIAHRSKSISHRHDIPRGYEAPGRIHSEIKQTKFEKGIEGTAGWAQNSPTATGTLHARKSVTTTVSAMDDKVMPKCCVRTVPGDEWNTGEISYSSYNYEHEWPDKQLNYARGPGEPMEFKVGMGINVRPPAPLPKISFVTQNQTLIWVADRKSKAKTRGILVLMSVSSVFFGLRESKSHSMLHQSPFNGIQTSDQQYIDEEQEIDLERRSPIESKDHRKLSSISLLIAQVEKQAPRRILKLPSFNKPVHYPMDLRVHEYLARGWDVDQEEWRRVIWPDLDKNFRAAHEKDPVWRLKFPANQG</sequence>
<dbReference type="InterPro" id="IPR011990">
    <property type="entry name" value="TPR-like_helical_dom_sf"/>
</dbReference>
<organism evidence="2 3">
    <name type="scientific">Roridomyces roridus</name>
    <dbReference type="NCBI Taxonomy" id="1738132"/>
    <lineage>
        <taxon>Eukaryota</taxon>
        <taxon>Fungi</taxon>
        <taxon>Dikarya</taxon>
        <taxon>Basidiomycota</taxon>
        <taxon>Agaricomycotina</taxon>
        <taxon>Agaricomycetes</taxon>
        <taxon>Agaricomycetidae</taxon>
        <taxon>Agaricales</taxon>
        <taxon>Marasmiineae</taxon>
        <taxon>Mycenaceae</taxon>
        <taxon>Roridomyces</taxon>
    </lineage>
</organism>
<protein>
    <submittedName>
        <fullName evidence="2">Uncharacterized protein</fullName>
    </submittedName>
</protein>
<proteinExistence type="predicted"/>
<feature type="compositionally biased region" description="Polar residues" evidence="1">
    <location>
        <begin position="735"/>
        <end position="749"/>
    </location>
</feature>
<comment type="caution">
    <text evidence="2">The sequence shown here is derived from an EMBL/GenBank/DDBJ whole genome shotgun (WGS) entry which is preliminary data.</text>
</comment>
<keyword evidence="3" id="KW-1185">Reference proteome</keyword>
<feature type="compositionally biased region" description="Gly residues" evidence="1">
    <location>
        <begin position="805"/>
        <end position="817"/>
    </location>
</feature>
<dbReference type="SUPFAM" id="SSF48452">
    <property type="entry name" value="TPR-like"/>
    <property type="match status" value="2"/>
</dbReference>
<dbReference type="Proteomes" id="UP001221142">
    <property type="component" value="Unassembled WGS sequence"/>
</dbReference>
<gene>
    <name evidence="2" type="ORF">FB45DRAFT_1086610</name>
</gene>